<protein>
    <submittedName>
        <fullName evidence="7">ABC transporter permease subunit</fullName>
    </submittedName>
</protein>
<dbReference type="InterPro" id="IPR000515">
    <property type="entry name" value="MetI-like"/>
</dbReference>
<dbReference type="Gene3D" id="1.10.3720.10">
    <property type="entry name" value="MetI-like"/>
    <property type="match status" value="1"/>
</dbReference>
<gene>
    <name evidence="7" type="ORF">E9934_19380</name>
</gene>
<comment type="caution">
    <text evidence="7">The sequence shown here is derived from an EMBL/GenBank/DDBJ whole genome shotgun (WGS) entry which is preliminary data.</text>
</comment>
<reference evidence="7 8" key="1">
    <citation type="journal article" date="2009" name="Int. J. Syst. Evol. Microbiol.">
        <title>Nocardioides caeni sp. nov., isolated from wastewater.</title>
        <authorList>
            <person name="Yoon J.H."/>
            <person name="Kang S.J."/>
            <person name="Park S."/>
            <person name="Kim W."/>
            <person name="Oh T.K."/>
        </authorList>
    </citation>
    <scope>NUCLEOTIDE SEQUENCE [LARGE SCALE GENOMIC DNA]</scope>
    <source>
        <strain evidence="7 8">DSM 23134</strain>
    </source>
</reference>
<evidence type="ECO:0000256" key="4">
    <source>
        <dbReference type="ARBA" id="ARBA00023136"/>
    </source>
</evidence>
<evidence type="ECO:0000313" key="7">
    <source>
        <dbReference type="EMBL" id="THV08736.1"/>
    </source>
</evidence>
<feature type="domain" description="ABC transmembrane type-1" evidence="6">
    <location>
        <begin position="128"/>
        <end position="239"/>
    </location>
</feature>
<feature type="transmembrane region" description="Helical" evidence="5">
    <location>
        <begin position="16"/>
        <end position="36"/>
    </location>
</feature>
<feature type="transmembrane region" description="Helical" evidence="5">
    <location>
        <begin position="199"/>
        <end position="217"/>
    </location>
</feature>
<feature type="transmembrane region" description="Helical" evidence="5">
    <location>
        <begin position="73"/>
        <end position="97"/>
    </location>
</feature>
<evidence type="ECO:0000256" key="3">
    <source>
        <dbReference type="ARBA" id="ARBA00022989"/>
    </source>
</evidence>
<dbReference type="GO" id="GO:0055085">
    <property type="term" value="P:transmembrane transport"/>
    <property type="evidence" value="ECO:0007669"/>
    <property type="project" value="InterPro"/>
</dbReference>
<dbReference type="SUPFAM" id="SSF161098">
    <property type="entry name" value="MetI-like"/>
    <property type="match status" value="1"/>
</dbReference>
<evidence type="ECO:0000256" key="1">
    <source>
        <dbReference type="ARBA" id="ARBA00004141"/>
    </source>
</evidence>
<evidence type="ECO:0000259" key="6">
    <source>
        <dbReference type="PROSITE" id="PS50928"/>
    </source>
</evidence>
<keyword evidence="5" id="KW-0813">Transport</keyword>
<dbReference type="PANTHER" id="PTHR42922">
    <property type="entry name" value="PHOSPHATE TRANSPORT SYSTEM PERMEASE PROTEIN PSTA"/>
    <property type="match status" value="1"/>
</dbReference>
<dbReference type="PROSITE" id="PS50928">
    <property type="entry name" value="ABC_TM1"/>
    <property type="match status" value="1"/>
</dbReference>
<dbReference type="CDD" id="cd06261">
    <property type="entry name" value="TM_PBP2"/>
    <property type="match status" value="1"/>
</dbReference>
<feature type="non-terminal residue" evidence="7">
    <location>
        <position position="239"/>
    </location>
</feature>
<name>A0A4V4HJ08_9ACTN</name>
<dbReference type="GO" id="GO:0005886">
    <property type="term" value="C:plasma membrane"/>
    <property type="evidence" value="ECO:0007669"/>
    <property type="project" value="UniProtKB-SubCell"/>
</dbReference>
<sequence length="239" mass="24592">MLAPAIDTSVGQLPRFAAVIVGVAALCSGALVGVLFGSGIALQLVIAWAVFVIAYPGWSAAVENRRKSTDRLITCLVWTAFVLAMIPLVSLMVTVVAKGAPVITGEFLTTDMTGRALLGEGGGIVHAIMGTVMVTAIAALIAIPIGLLTAIWLVEYGAGSKLGSLITFLVDVMTGIPSIVAGLFALALFQVLLGDPLPRIGIGGGVALALLMVPTVVRSVEEMLKLVPNELREASYALG</sequence>
<keyword evidence="2 5" id="KW-0812">Transmembrane</keyword>
<dbReference type="AlphaFoldDB" id="A0A4V4HJ08"/>
<evidence type="ECO:0000256" key="2">
    <source>
        <dbReference type="ARBA" id="ARBA00022692"/>
    </source>
</evidence>
<keyword evidence="3 5" id="KW-1133">Transmembrane helix</keyword>
<accession>A0A4V4HJ08</accession>
<keyword evidence="4 5" id="KW-0472">Membrane</keyword>
<keyword evidence="8" id="KW-1185">Reference proteome</keyword>
<dbReference type="Proteomes" id="UP000307087">
    <property type="component" value="Unassembled WGS sequence"/>
</dbReference>
<feature type="transmembrane region" description="Helical" evidence="5">
    <location>
        <begin position="166"/>
        <end position="193"/>
    </location>
</feature>
<proteinExistence type="inferred from homology"/>
<dbReference type="Pfam" id="PF00528">
    <property type="entry name" value="BPD_transp_1"/>
    <property type="match status" value="1"/>
</dbReference>
<dbReference type="InterPro" id="IPR051408">
    <property type="entry name" value="Phosphate_transprt_permease"/>
</dbReference>
<organism evidence="7 8">
    <name type="scientific">Nocardioides caeni</name>
    <dbReference type="NCBI Taxonomy" id="574700"/>
    <lineage>
        <taxon>Bacteria</taxon>
        <taxon>Bacillati</taxon>
        <taxon>Actinomycetota</taxon>
        <taxon>Actinomycetes</taxon>
        <taxon>Propionibacteriales</taxon>
        <taxon>Nocardioidaceae</taxon>
        <taxon>Nocardioides</taxon>
    </lineage>
</organism>
<dbReference type="PANTHER" id="PTHR42922:SF1">
    <property type="entry name" value="PHOSPHATE TRANSPORT SYSTEM PERMEASE PROTEIN PSTA"/>
    <property type="match status" value="1"/>
</dbReference>
<comment type="similarity">
    <text evidence="5">Belongs to the binding-protein-dependent transport system permease family.</text>
</comment>
<dbReference type="InterPro" id="IPR035906">
    <property type="entry name" value="MetI-like_sf"/>
</dbReference>
<dbReference type="OrthoDB" id="9775069at2"/>
<comment type="subcellular location">
    <subcellularLocation>
        <location evidence="5">Cell membrane</location>
        <topology evidence="5">Multi-pass membrane protein</topology>
    </subcellularLocation>
    <subcellularLocation>
        <location evidence="1">Membrane</location>
        <topology evidence="1">Multi-pass membrane protein</topology>
    </subcellularLocation>
</comment>
<evidence type="ECO:0000256" key="5">
    <source>
        <dbReference type="RuleBase" id="RU363032"/>
    </source>
</evidence>
<feature type="transmembrane region" description="Helical" evidence="5">
    <location>
        <begin position="124"/>
        <end position="154"/>
    </location>
</feature>
<evidence type="ECO:0000313" key="8">
    <source>
        <dbReference type="Proteomes" id="UP000307087"/>
    </source>
</evidence>
<dbReference type="EMBL" id="STGW01000040">
    <property type="protein sequence ID" value="THV08736.1"/>
    <property type="molecule type" value="Genomic_DNA"/>
</dbReference>
<feature type="transmembrane region" description="Helical" evidence="5">
    <location>
        <begin position="42"/>
        <end position="61"/>
    </location>
</feature>